<feature type="transmembrane region" description="Helical" evidence="1">
    <location>
        <begin position="375"/>
        <end position="392"/>
    </location>
</feature>
<dbReference type="Pfam" id="PF13641">
    <property type="entry name" value="Glyco_tranf_2_3"/>
    <property type="match status" value="1"/>
</dbReference>
<dbReference type="InterPro" id="IPR029044">
    <property type="entry name" value="Nucleotide-diphossugar_trans"/>
</dbReference>
<dbReference type="Proteomes" id="UP000323502">
    <property type="component" value="Unassembled WGS sequence"/>
</dbReference>
<evidence type="ECO:0000256" key="1">
    <source>
        <dbReference type="SAM" id="Phobius"/>
    </source>
</evidence>
<proteinExistence type="predicted"/>
<sequence length="454" mass="50129">MGDFALLDVIAREAMLFAGVGLLIGGLDDFAIDLIYLLRRLWTRRRPRTWLTTLPCPKQPGRIVIFVPAWDEVAVIGHMLTNALARFDHADYRIYVGVYPNDQPTIDAAVAVAHGDHRVRIVIGDKPGPTTKADCLNTLWRELLADERVEGVFAKAVVLHDSEDVVHPAELRIFDTLIEGRAVVQVPVLPLIKHGSRLVSGHYADEFAEAHTKQLIVRTALGAGLPLAGTGCAIAPAMLARVAALRGGDPFDATSLTEDYELGLRIAELGGEGLFARVHQDEGQVVAVRAYFPGDLVSAIRQKARWMTGIAFAGWDRTGWAGPFALSDHWMRMRDRRAPVAMLVLATAYIGLLLWGIAALIHLIRSTTPPEPSPLLNDFIFWNALLLCWRLAMRMTFTGRVYGWQEALWSVPRFIVGNFVALAAAPRALLRYAGILRGHAPVWDKTQHEFPDAA</sequence>
<evidence type="ECO:0000313" key="5">
    <source>
        <dbReference type="Proteomes" id="UP000436801"/>
    </source>
</evidence>
<dbReference type="AlphaFoldDB" id="A0A1G7GVT9"/>
<keyword evidence="4" id="KW-1185">Reference proteome</keyword>
<keyword evidence="2" id="KW-0808">Transferase</keyword>
<dbReference type="SUPFAM" id="SSF53448">
    <property type="entry name" value="Nucleotide-diphospho-sugar transferases"/>
    <property type="match status" value="1"/>
</dbReference>
<dbReference type="GO" id="GO:0016740">
    <property type="term" value="F:transferase activity"/>
    <property type="evidence" value="ECO:0007669"/>
    <property type="project" value="UniProtKB-KW"/>
</dbReference>
<accession>A0A1G7GVT9</accession>
<dbReference type="Proteomes" id="UP000436801">
    <property type="component" value="Unassembled WGS sequence"/>
</dbReference>
<feature type="transmembrane region" description="Helical" evidence="1">
    <location>
        <begin position="340"/>
        <end position="363"/>
    </location>
</feature>
<protein>
    <submittedName>
        <fullName evidence="3">Adsorption protein B</fullName>
    </submittedName>
    <submittedName>
        <fullName evidence="2">Glycosyl transferase family protein</fullName>
    </submittedName>
</protein>
<dbReference type="OrthoDB" id="5294733at2"/>
<reference evidence="3 4" key="1">
    <citation type="submission" date="2016-10" db="EMBL/GenBank/DDBJ databases">
        <authorList>
            <person name="Varghese N."/>
            <person name="Submissions S."/>
        </authorList>
    </citation>
    <scope>NUCLEOTIDE SEQUENCE [LARGE SCALE GENOMIC DNA]</scope>
    <source>
        <strain evidence="3 4">S7-754</strain>
    </source>
</reference>
<evidence type="ECO:0000313" key="4">
    <source>
        <dbReference type="Proteomes" id="UP000323502"/>
    </source>
</evidence>
<evidence type="ECO:0000313" key="3">
    <source>
        <dbReference type="EMBL" id="SDE92276.1"/>
    </source>
</evidence>
<dbReference type="NCBIfam" id="NF011307">
    <property type="entry name" value="PRK14716.1-5"/>
    <property type="match status" value="1"/>
</dbReference>
<dbReference type="EMBL" id="WSUT01000005">
    <property type="protein sequence ID" value="MWC43037.1"/>
    <property type="molecule type" value="Genomic_DNA"/>
</dbReference>
<keyword evidence="1" id="KW-0812">Transmembrane</keyword>
<dbReference type="EMBL" id="FNBI01000001">
    <property type="protein sequence ID" value="SDE92276.1"/>
    <property type="molecule type" value="Genomic_DNA"/>
</dbReference>
<keyword evidence="1" id="KW-1133">Transmembrane helix</keyword>
<evidence type="ECO:0000313" key="2">
    <source>
        <dbReference type="EMBL" id="MWC43037.1"/>
    </source>
</evidence>
<organism evidence="3 4">
    <name type="scientific">Sphingomonas carotinifaciens</name>
    <dbReference type="NCBI Taxonomy" id="1166323"/>
    <lineage>
        <taxon>Bacteria</taxon>
        <taxon>Pseudomonadati</taxon>
        <taxon>Pseudomonadota</taxon>
        <taxon>Alphaproteobacteria</taxon>
        <taxon>Sphingomonadales</taxon>
        <taxon>Sphingomonadaceae</taxon>
        <taxon>Sphingomonas</taxon>
    </lineage>
</organism>
<keyword evidence="1" id="KW-0472">Membrane</keyword>
<dbReference type="RefSeq" id="WP_149681393.1">
    <property type="nucleotide sequence ID" value="NZ_FNBI01000001.1"/>
</dbReference>
<gene>
    <name evidence="2" type="ORF">GQR91_05095</name>
    <name evidence="3" type="ORF">SAMN05216557_1011050</name>
</gene>
<feature type="transmembrane region" description="Helical" evidence="1">
    <location>
        <begin position="14"/>
        <end position="38"/>
    </location>
</feature>
<reference evidence="2 5" key="2">
    <citation type="submission" date="2019-12" db="EMBL/GenBank/DDBJ databases">
        <authorList>
            <person name="Zheng J."/>
        </authorList>
    </citation>
    <scope>NUCLEOTIDE SEQUENCE [LARGE SCALE GENOMIC DNA]</scope>
    <source>
        <strain evidence="2 5">DSM 27347</strain>
    </source>
</reference>
<name>A0A1G7GVT9_9SPHN</name>